<accession>A0A0L6JSV6</accession>
<feature type="domain" description="RNA polymerase sigma factor 70 region 4 type 2" evidence="6">
    <location>
        <begin position="118"/>
        <end position="168"/>
    </location>
</feature>
<dbReference type="GO" id="GO:0003677">
    <property type="term" value="F:DNA binding"/>
    <property type="evidence" value="ECO:0007669"/>
    <property type="project" value="InterPro"/>
</dbReference>
<dbReference type="EMBL" id="LGTC01000001">
    <property type="protein sequence ID" value="KNY28775.1"/>
    <property type="molecule type" value="Genomic_DNA"/>
</dbReference>
<reference evidence="8" key="1">
    <citation type="submission" date="2015-07" db="EMBL/GenBank/DDBJ databases">
        <title>Near-Complete Genome Sequence of the Cellulolytic Bacterium Bacteroides (Pseudobacteroides) cellulosolvens ATCC 35603.</title>
        <authorList>
            <person name="Dassa B."/>
            <person name="Utturkar S.M."/>
            <person name="Klingeman D.M."/>
            <person name="Hurt R.A."/>
            <person name="Keller M."/>
            <person name="Xu J."/>
            <person name="Reddy Y.H.K."/>
            <person name="Borovok I."/>
            <person name="Grinberg I.R."/>
            <person name="Lamed R."/>
            <person name="Zhivin O."/>
            <person name="Bayer E.A."/>
            <person name="Brown S.D."/>
        </authorList>
    </citation>
    <scope>NUCLEOTIDE SEQUENCE [LARGE SCALE GENOMIC DNA]</scope>
    <source>
        <strain evidence="8">DSM 2933</strain>
    </source>
</reference>
<dbReference type="CDD" id="cd06171">
    <property type="entry name" value="Sigma70_r4"/>
    <property type="match status" value="1"/>
</dbReference>
<feature type="domain" description="RNA polymerase sigma-70 region 2" evidence="5">
    <location>
        <begin position="21"/>
        <end position="87"/>
    </location>
</feature>
<evidence type="ECO:0000259" key="6">
    <source>
        <dbReference type="Pfam" id="PF08281"/>
    </source>
</evidence>
<dbReference type="InterPro" id="IPR013249">
    <property type="entry name" value="RNA_pol_sigma70_r4_t2"/>
</dbReference>
<evidence type="ECO:0000259" key="5">
    <source>
        <dbReference type="Pfam" id="PF04542"/>
    </source>
</evidence>
<dbReference type="AlphaFoldDB" id="A0A0L6JSV6"/>
<keyword evidence="2" id="KW-0805">Transcription regulation</keyword>
<dbReference type="Pfam" id="PF08281">
    <property type="entry name" value="Sigma70_r4_2"/>
    <property type="match status" value="1"/>
</dbReference>
<evidence type="ECO:0000256" key="1">
    <source>
        <dbReference type="ARBA" id="ARBA00010641"/>
    </source>
</evidence>
<dbReference type="InterPro" id="IPR013325">
    <property type="entry name" value="RNA_pol_sigma_r2"/>
</dbReference>
<dbReference type="PANTHER" id="PTHR43133:SF60">
    <property type="entry name" value="RNA POLYMERASE SIGMA FACTOR SIGV"/>
    <property type="match status" value="1"/>
</dbReference>
<dbReference type="GO" id="GO:0016987">
    <property type="term" value="F:sigma factor activity"/>
    <property type="evidence" value="ECO:0007669"/>
    <property type="project" value="UniProtKB-KW"/>
</dbReference>
<proteinExistence type="inferred from homology"/>
<protein>
    <submittedName>
        <fullName evidence="7">RNA polymerase, sigma-24 subunit, RpoE, ECF subfamily</fullName>
    </submittedName>
</protein>
<dbReference type="RefSeq" id="WP_036936262.1">
    <property type="nucleotide sequence ID" value="NZ_JQKC01000002.1"/>
</dbReference>
<dbReference type="Gene3D" id="1.10.10.10">
    <property type="entry name" value="Winged helix-like DNA-binding domain superfamily/Winged helix DNA-binding domain"/>
    <property type="match status" value="1"/>
</dbReference>
<dbReference type="Proteomes" id="UP000036923">
    <property type="component" value="Unassembled WGS sequence"/>
</dbReference>
<dbReference type="SUPFAM" id="SSF88946">
    <property type="entry name" value="Sigma2 domain of RNA polymerase sigma factors"/>
    <property type="match status" value="1"/>
</dbReference>
<dbReference type="PANTHER" id="PTHR43133">
    <property type="entry name" value="RNA POLYMERASE ECF-TYPE SIGMA FACTO"/>
    <property type="match status" value="1"/>
</dbReference>
<dbReference type="eggNOG" id="COG1595">
    <property type="taxonomic scope" value="Bacteria"/>
</dbReference>
<sequence>MLEAELLELAKSGDRNALKNLLEANYKVVYGYLLKLTMNEELTRDLTQETMARAIGNINKFKGGSKFSTWLVSIASNLFKDAMKKKGQNHEDIDEIVNLDAGEDVEEAVLTREMLMGLKKALASIPTEMRQAFILKHYYNYSYEEIASILNCPIGTVRSRIHYSIKKLKSVLDGGISNE</sequence>
<keyword evidence="3" id="KW-0731">Sigma factor</keyword>
<dbReference type="NCBIfam" id="TIGR02937">
    <property type="entry name" value="sigma70-ECF"/>
    <property type="match status" value="1"/>
</dbReference>
<dbReference type="InterPro" id="IPR036388">
    <property type="entry name" value="WH-like_DNA-bd_sf"/>
</dbReference>
<comment type="caution">
    <text evidence="7">The sequence shown here is derived from an EMBL/GenBank/DDBJ whole genome shotgun (WGS) entry which is preliminary data.</text>
</comment>
<gene>
    <name evidence="7" type="ORF">Bccel_4049</name>
</gene>
<evidence type="ECO:0000256" key="2">
    <source>
        <dbReference type="ARBA" id="ARBA00023015"/>
    </source>
</evidence>
<dbReference type="InterPro" id="IPR013324">
    <property type="entry name" value="RNA_pol_sigma_r3/r4-like"/>
</dbReference>
<evidence type="ECO:0000256" key="4">
    <source>
        <dbReference type="ARBA" id="ARBA00023163"/>
    </source>
</evidence>
<dbReference type="STRING" id="398512.Bccel_4049"/>
<dbReference type="InterPro" id="IPR014284">
    <property type="entry name" value="RNA_pol_sigma-70_dom"/>
</dbReference>
<organism evidence="7 8">
    <name type="scientific">Pseudobacteroides cellulosolvens ATCC 35603 = DSM 2933</name>
    <dbReference type="NCBI Taxonomy" id="398512"/>
    <lineage>
        <taxon>Bacteria</taxon>
        <taxon>Bacillati</taxon>
        <taxon>Bacillota</taxon>
        <taxon>Clostridia</taxon>
        <taxon>Eubacteriales</taxon>
        <taxon>Oscillospiraceae</taxon>
        <taxon>Pseudobacteroides</taxon>
    </lineage>
</organism>
<evidence type="ECO:0000313" key="7">
    <source>
        <dbReference type="EMBL" id="KNY28775.1"/>
    </source>
</evidence>
<keyword evidence="8" id="KW-1185">Reference proteome</keyword>
<dbReference type="Pfam" id="PF04542">
    <property type="entry name" value="Sigma70_r2"/>
    <property type="match status" value="1"/>
</dbReference>
<dbReference type="InterPro" id="IPR007627">
    <property type="entry name" value="RNA_pol_sigma70_r2"/>
</dbReference>
<dbReference type="PATRIC" id="fig|398512.5.peg.4234"/>
<dbReference type="OrthoDB" id="9782703at2"/>
<evidence type="ECO:0000256" key="3">
    <source>
        <dbReference type="ARBA" id="ARBA00023082"/>
    </source>
</evidence>
<dbReference type="InterPro" id="IPR039425">
    <property type="entry name" value="RNA_pol_sigma-70-like"/>
</dbReference>
<name>A0A0L6JSV6_9FIRM</name>
<comment type="similarity">
    <text evidence="1">Belongs to the sigma-70 factor family. ECF subfamily.</text>
</comment>
<dbReference type="SUPFAM" id="SSF88659">
    <property type="entry name" value="Sigma3 and sigma4 domains of RNA polymerase sigma factors"/>
    <property type="match status" value="1"/>
</dbReference>
<dbReference type="Gene3D" id="1.10.1740.10">
    <property type="match status" value="1"/>
</dbReference>
<evidence type="ECO:0000313" key="8">
    <source>
        <dbReference type="Proteomes" id="UP000036923"/>
    </source>
</evidence>
<keyword evidence="4" id="KW-0804">Transcription</keyword>
<dbReference type="GO" id="GO:0006352">
    <property type="term" value="P:DNA-templated transcription initiation"/>
    <property type="evidence" value="ECO:0007669"/>
    <property type="project" value="InterPro"/>
</dbReference>